<dbReference type="PROSITE" id="PS51755">
    <property type="entry name" value="OMPR_PHOB"/>
    <property type="match status" value="1"/>
</dbReference>
<protein>
    <submittedName>
        <fullName evidence="10">Two-component system response regulator</fullName>
    </submittedName>
</protein>
<evidence type="ECO:0000259" key="9">
    <source>
        <dbReference type="PROSITE" id="PS51755"/>
    </source>
</evidence>
<name>A0A0U3QB65_9MICC</name>
<dbReference type="PANTHER" id="PTHR48111:SF1">
    <property type="entry name" value="TWO-COMPONENT RESPONSE REGULATOR ORR33"/>
    <property type="match status" value="1"/>
</dbReference>
<feature type="domain" description="OmpR/PhoB-type" evidence="9">
    <location>
        <begin position="147"/>
        <end position="253"/>
    </location>
</feature>
<evidence type="ECO:0000256" key="4">
    <source>
        <dbReference type="ARBA" id="ARBA00023125"/>
    </source>
</evidence>
<dbReference type="SUPFAM" id="SSF46894">
    <property type="entry name" value="C-terminal effector domain of the bipartite response regulators"/>
    <property type="match status" value="1"/>
</dbReference>
<dbReference type="Gene3D" id="6.10.250.690">
    <property type="match status" value="1"/>
</dbReference>
<dbReference type="GO" id="GO:0005829">
    <property type="term" value="C:cytosol"/>
    <property type="evidence" value="ECO:0007669"/>
    <property type="project" value="TreeGrafter"/>
</dbReference>
<organism evidence="10">
    <name type="scientific">Pseudarthrobacter sulfonivorans</name>
    <dbReference type="NCBI Taxonomy" id="121292"/>
    <lineage>
        <taxon>Bacteria</taxon>
        <taxon>Bacillati</taxon>
        <taxon>Actinomycetota</taxon>
        <taxon>Actinomycetes</taxon>
        <taxon>Micrococcales</taxon>
        <taxon>Micrococcaceae</taxon>
        <taxon>Pseudarthrobacter</taxon>
    </lineage>
</organism>
<evidence type="ECO:0000313" key="10">
    <source>
        <dbReference type="EMBL" id="ALV42410.1"/>
    </source>
</evidence>
<sequence length="261" mass="28630">MSDLGVAVVIEDDLDMRNLLVGVLRQSGFEVHTASDGREGVAAVREIRPDVVTLDVGLPDIDGFEVLRRIRQFSNAYVVMLTGRTEEPDLLEALQAGADDYITKPFRPRELRARMAAMLRRPRPQTLDTTAAVSPSEPLPPEAGVGESVFRHNGLALDYRRRTAAVGGKGVELTRSEFDLLHELLRASGAVLSRAELVRAARGEYYREDAYISDSDERAVEVHIGNLRRKLGDNPESPLWLQTVRGAGYRLASPSTPGGSA</sequence>
<dbReference type="GO" id="GO:0006355">
    <property type="term" value="P:regulation of DNA-templated transcription"/>
    <property type="evidence" value="ECO:0007669"/>
    <property type="project" value="InterPro"/>
</dbReference>
<dbReference type="CDD" id="cd00383">
    <property type="entry name" value="trans_reg_C"/>
    <property type="match status" value="1"/>
</dbReference>
<proteinExistence type="predicted"/>
<keyword evidence="4 7" id="KW-0238">DNA-binding</keyword>
<evidence type="ECO:0000256" key="2">
    <source>
        <dbReference type="ARBA" id="ARBA00023012"/>
    </source>
</evidence>
<dbReference type="EMBL" id="CP013747">
    <property type="protein sequence ID" value="ALV42410.1"/>
    <property type="molecule type" value="Genomic_DNA"/>
</dbReference>
<dbReference type="Gene3D" id="1.10.10.10">
    <property type="entry name" value="Winged helix-like DNA-binding domain superfamily/Winged helix DNA-binding domain"/>
    <property type="match status" value="1"/>
</dbReference>
<dbReference type="Pfam" id="PF00486">
    <property type="entry name" value="Trans_reg_C"/>
    <property type="match status" value="1"/>
</dbReference>
<dbReference type="Pfam" id="PF00072">
    <property type="entry name" value="Response_reg"/>
    <property type="match status" value="1"/>
</dbReference>
<keyword evidence="2" id="KW-0902">Two-component regulatory system</keyword>
<dbReference type="CDD" id="cd17574">
    <property type="entry name" value="REC_OmpR"/>
    <property type="match status" value="1"/>
</dbReference>
<dbReference type="Proteomes" id="UP000065151">
    <property type="component" value="Chromosome"/>
</dbReference>
<accession>A0A0U3QB65</accession>
<dbReference type="AlphaFoldDB" id="A0A0U3QB65"/>
<evidence type="ECO:0000256" key="6">
    <source>
        <dbReference type="PROSITE-ProRule" id="PRU00169"/>
    </source>
</evidence>
<dbReference type="GO" id="GO:0000976">
    <property type="term" value="F:transcription cis-regulatory region binding"/>
    <property type="evidence" value="ECO:0007669"/>
    <property type="project" value="TreeGrafter"/>
</dbReference>
<evidence type="ECO:0000256" key="3">
    <source>
        <dbReference type="ARBA" id="ARBA00023015"/>
    </source>
</evidence>
<dbReference type="SMART" id="SM00448">
    <property type="entry name" value="REC"/>
    <property type="match status" value="1"/>
</dbReference>
<feature type="modified residue" description="4-aspartylphosphate" evidence="6">
    <location>
        <position position="55"/>
    </location>
</feature>
<evidence type="ECO:0000259" key="8">
    <source>
        <dbReference type="PROSITE" id="PS50110"/>
    </source>
</evidence>
<evidence type="ECO:0000256" key="1">
    <source>
        <dbReference type="ARBA" id="ARBA00022553"/>
    </source>
</evidence>
<feature type="domain" description="Response regulatory" evidence="8">
    <location>
        <begin position="6"/>
        <end position="119"/>
    </location>
</feature>
<dbReference type="Gene3D" id="3.40.50.2300">
    <property type="match status" value="1"/>
</dbReference>
<dbReference type="GO" id="GO:0032993">
    <property type="term" value="C:protein-DNA complex"/>
    <property type="evidence" value="ECO:0007669"/>
    <property type="project" value="TreeGrafter"/>
</dbReference>
<dbReference type="PROSITE" id="PS50110">
    <property type="entry name" value="RESPONSE_REGULATORY"/>
    <property type="match status" value="1"/>
</dbReference>
<gene>
    <name evidence="10" type="ORF">AU252_15670</name>
</gene>
<dbReference type="KEGG" id="psul:AU252_15670"/>
<dbReference type="RefSeq" id="WP_058931527.1">
    <property type="nucleotide sequence ID" value="NZ_CP013747.1"/>
</dbReference>
<dbReference type="InterPro" id="IPR001867">
    <property type="entry name" value="OmpR/PhoB-type_DNA-bd"/>
</dbReference>
<dbReference type="InterPro" id="IPR039420">
    <property type="entry name" value="WalR-like"/>
</dbReference>
<keyword evidence="3" id="KW-0805">Transcription regulation</keyword>
<dbReference type="InterPro" id="IPR001789">
    <property type="entry name" value="Sig_transdc_resp-reg_receiver"/>
</dbReference>
<keyword evidence="1 6" id="KW-0597">Phosphoprotein</keyword>
<evidence type="ECO:0000256" key="5">
    <source>
        <dbReference type="ARBA" id="ARBA00023163"/>
    </source>
</evidence>
<evidence type="ECO:0000313" key="11">
    <source>
        <dbReference type="Proteomes" id="UP000065151"/>
    </source>
</evidence>
<feature type="DNA-binding region" description="OmpR/PhoB-type" evidence="7">
    <location>
        <begin position="147"/>
        <end position="253"/>
    </location>
</feature>
<evidence type="ECO:0000256" key="7">
    <source>
        <dbReference type="PROSITE-ProRule" id="PRU01091"/>
    </source>
</evidence>
<dbReference type="InterPro" id="IPR036388">
    <property type="entry name" value="WH-like_DNA-bd_sf"/>
</dbReference>
<keyword evidence="5" id="KW-0804">Transcription</keyword>
<dbReference type="GO" id="GO:0000156">
    <property type="term" value="F:phosphorelay response regulator activity"/>
    <property type="evidence" value="ECO:0007669"/>
    <property type="project" value="TreeGrafter"/>
</dbReference>
<dbReference type="InterPro" id="IPR011006">
    <property type="entry name" value="CheY-like_superfamily"/>
</dbReference>
<dbReference type="STRING" id="121292.AU252_15670"/>
<dbReference type="SUPFAM" id="SSF52172">
    <property type="entry name" value="CheY-like"/>
    <property type="match status" value="1"/>
</dbReference>
<dbReference type="PANTHER" id="PTHR48111">
    <property type="entry name" value="REGULATOR OF RPOS"/>
    <property type="match status" value="1"/>
</dbReference>
<dbReference type="SMART" id="SM00862">
    <property type="entry name" value="Trans_reg_C"/>
    <property type="match status" value="1"/>
</dbReference>
<reference evidence="10 11" key="1">
    <citation type="submission" date="2015-12" db="EMBL/GenBank/DDBJ databases">
        <authorList>
            <person name="Shamseldin A."/>
            <person name="Moawad H."/>
            <person name="Abd El-Rahim W.M."/>
            <person name="Sadowsky M.J."/>
        </authorList>
    </citation>
    <scope>NUCLEOTIDE SEQUENCE [LARGE SCALE GENOMIC DNA]</scope>
    <source>
        <strain evidence="10 11">Ar51</strain>
    </source>
</reference>
<dbReference type="InterPro" id="IPR016032">
    <property type="entry name" value="Sig_transdc_resp-reg_C-effctor"/>
</dbReference>